<evidence type="ECO:0000256" key="6">
    <source>
        <dbReference type="PIRNR" id="PIRNR000239"/>
    </source>
</evidence>
<evidence type="ECO:0000313" key="10">
    <source>
        <dbReference type="Proteomes" id="UP000799770"/>
    </source>
</evidence>
<keyword evidence="4 6" id="KW-0676">Redox-active center</keyword>
<dbReference type="InterPro" id="IPR019479">
    <property type="entry name" value="Peroxiredoxin_C"/>
</dbReference>
<dbReference type="Gene3D" id="3.30.1020.10">
    <property type="entry name" value="Antioxidant, Horf6, Chain A, domain2"/>
    <property type="match status" value="1"/>
</dbReference>
<accession>A0A6A5YMH0</accession>
<organism evidence="9 10">
    <name type="scientific">Lophiotrema nucula</name>
    <dbReference type="NCBI Taxonomy" id="690887"/>
    <lineage>
        <taxon>Eukaryota</taxon>
        <taxon>Fungi</taxon>
        <taxon>Dikarya</taxon>
        <taxon>Ascomycota</taxon>
        <taxon>Pezizomycotina</taxon>
        <taxon>Dothideomycetes</taxon>
        <taxon>Pleosporomycetidae</taxon>
        <taxon>Pleosporales</taxon>
        <taxon>Lophiotremataceae</taxon>
        <taxon>Lophiotrema</taxon>
    </lineage>
</organism>
<keyword evidence="10" id="KW-1185">Reference proteome</keyword>
<dbReference type="OrthoDB" id="2996783at2759"/>
<dbReference type="FunFam" id="3.40.30.10:FF:000011">
    <property type="entry name" value="Peroxiredoxin PRX1"/>
    <property type="match status" value="1"/>
</dbReference>
<dbReference type="GO" id="GO:0008379">
    <property type="term" value="F:thioredoxin peroxidase activity"/>
    <property type="evidence" value="ECO:0007669"/>
    <property type="project" value="TreeGrafter"/>
</dbReference>
<dbReference type="EMBL" id="ML977348">
    <property type="protein sequence ID" value="KAF2108336.1"/>
    <property type="molecule type" value="Genomic_DNA"/>
</dbReference>
<protein>
    <submittedName>
        <fullName evidence="9">Thioredoxin-like protein</fullName>
    </submittedName>
</protein>
<dbReference type="CDD" id="cd03016">
    <property type="entry name" value="PRX_1cys"/>
    <property type="match status" value="1"/>
</dbReference>
<gene>
    <name evidence="9" type="ORF">BDV96DRAFT_616385</name>
</gene>
<feature type="active site" description="Cysteine sulfenic acid (-SOH) intermediate; for peroxidase activity" evidence="7">
    <location>
        <position position="93"/>
    </location>
</feature>
<evidence type="ECO:0000256" key="7">
    <source>
        <dbReference type="PIRSR" id="PIRSR000239-1"/>
    </source>
</evidence>
<dbReference type="AlphaFoldDB" id="A0A6A5YMH0"/>
<dbReference type="InterPro" id="IPR024706">
    <property type="entry name" value="Peroxiredoxin_AhpC-typ"/>
</dbReference>
<dbReference type="NCBIfam" id="NF009668">
    <property type="entry name" value="PRK13189.1"/>
    <property type="match status" value="1"/>
</dbReference>
<evidence type="ECO:0000313" key="9">
    <source>
        <dbReference type="EMBL" id="KAF2108336.1"/>
    </source>
</evidence>
<name>A0A6A5YMH0_9PLEO</name>
<sequence length="265" mass="29254">MASMLPRAAPRALRFAAPSAVRASARPQLSFHPATPVFRRYLSTPAEQPRLRLGSVAPNFKAKTTHGDIEFHDFLGNSWAILFSHPADFTPVCTTELGAFAKLKDEFDRRGVKMIGLSANDLGSHDQWVNDINEVANTSVQFPIIADADRKVAFLYDMVSQDDLDKLAKEGGIAFTIRAVFIIDPSKKIRLTMLYPASTGRNTAEVLRVVDALQLADKKGVATPINWTAGEDVIVPVPVSTEEARKKFGDVREVKPYLRFTNVSK</sequence>
<dbReference type="PANTHER" id="PTHR43503:SF9">
    <property type="entry name" value="PEROXIREDOXIN PRX1, MITOCHONDRIAL"/>
    <property type="match status" value="1"/>
</dbReference>
<dbReference type="GO" id="GO:0034599">
    <property type="term" value="P:cellular response to oxidative stress"/>
    <property type="evidence" value="ECO:0007669"/>
    <property type="project" value="TreeGrafter"/>
</dbReference>
<dbReference type="FunFam" id="3.30.1020.10:FF:000001">
    <property type="entry name" value="1-Cys peroxiredoxin"/>
    <property type="match status" value="1"/>
</dbReference>
<dbReference type="Proteomes" id="UP000799770">
    <property type="component" value="Unassembled WGS sequence"/>
</dbReference>
<dbReference type="SUPFAM" id="SSF52833">
    <property type="entry name" value="Thioredoxin-like"/>
    <property type="match status" value="1"/>
</dbReference>
<dbReference type="GO" id="GO:0005739">
    <property type="term" value="C:mitochondrion"/>
    <property type="evidence" value="ECO:0007669"/>
    <property type="project" value="TreeGrafter"/>
</dbReference>
<keyword evidence="3 6" id="KW-0560">Oxidoreductase</keyword>
<dbReference type="InterPro" id="IPR013766">
    <property type="entry name" value="Thioredoxin_domain"/>
</dbReference>
<feature type="domain" description="Thioredoxin" evidence="8">
    <location>
        <begin position="51"/>
        <end position="215"/>
    </location>
</feature>
<proteinExistence type="inferred from homology"/>
<dbReference type="PIRSF" id="PIRSF000239">
    <property type="entry name" value="AHPC"/>
    <property type="match status" value="1"/>
</dbReference>
<dbReference type="Pfam" id="PF10417">
    <property type="entry name" value="1-cysPrx_C"/>
    <property type="match status" value="1"/>
</dbReference>
<dbReference type="GO" id="GO:0005829">
    <property type="term" value="C:cytosol"/>
    <property type="evidence" value="ECO:0007669"/>
    <property type="project" value="TreeGrafter"/>
</dbReference>
<dbReference type="PROSITE" id="PS51352">
    <property type="entry name" value="THIOREDOXIN_2"/>
    <property type="match status" value="1"/>
</dbReference>
<comment type="similarity">
    <text evidence="5">Belongs to the peroxiredoxin family. Prx6 subfamily.</text>
</comment>
<evidence type="ECO:0000256" key="5">
    <source>
        <dbReference type="ARBA" id="ARBA00025719"/>
    </source>
</evidence>
<dbReference type="Pfam" id="PF00578">
    <property type="entry name" value="AhpC-TSA"/>
    <property type="match status" value="1"/>
</dbReference>
<evidence type="ECO:0000256" key="2">
    <source>
        <dbReference type="ARBA" id="ARBA00022862"/>
    </source>
</evidence>
<dbReference type="PANTHER" id="PTHR43503">
    <property type="entry name" value="MCG48959-RELATED"/>
    <property type="match status" value="1"/>
</dbReference>
<evidence type="ECO:0000259" key="8">
    <source>
        <dbReference type="PROSITE" id="PS51352"/>
    </source>
</evidence>
<keyword evidence="2 6" id="KW-0049">Antioxidant</keyword>
<evidence type="ECO:0000256" key="3">
    <source>
        <dbReference type="ARBA" id="ARBA00023002"/>
    </source>
</evidence>
<dbReference type="InterPro" id="IPR036249">
    <property type="entry name" value="Thioredoxin-like_sf"/>
</dbReference>
<dbReference type="InterPro" id="IPR000866">
    <property type="entry name" value="AhpC/TSA"/>
</dbReference>
<evidence type="ECO:0000256" key="4">
    <source>
        <dbReference type="ARBA" id="ARBA00023284"/>
    </source>
</evidence>
<dbReference type="GO" id="GO:0045454">
    <property type="term" value="P:cell redox homeostasis"/>
    <property type="evidence" value="ECO:0007669"/>
    <property type="project" value="TreeGrafter"/>
</dbReference>
<comment type="function">
    <text evidence="6">Thiol-specific peroxidase that catalyzes the reduction of hydrogen peroxide and organic hydroperoxides to water and alcohols, respectively.</text>
</comment>
<evidence type="ECO:0000256" key="1">
    <source>
        <dbReference type="ARBA" id="ARBA00022559"/>
    </source>
</evidence>
<dbReference type="Gene3D" id="3.40.30.10">
    <property type="entry name" value="Glutaredoxin"/>
    <property type="match status" value="1"/>
</dbReference>
<keyword evidence="1 6" id="KW-0575">Peroxidase</keyword>
<reference evidence="9" key="1">
    <citation type="journal article" date="2020" name="Stud. Mycol.">
        <title>101 Dothideomycetes genomes: a test case for predicting lifestyles and emergence of pathogens.</title>
        <authorList>
            <person name="Haridas S."/>
            <person name="Albert R."/>
            <person name="Binder M."/>
            <person name="Bloem J."/>
            <person name="Labutti K."/>
            <person name="Salamov A."/>
            <person name="Andreopoulos B."/>
            <person name="Baker S."/>
            <person name="Barry K."/>
            <person name="Bills G."/>
            <person name="Bluhm B."/>
            <person name="Cannon C."/>
            <person name="Castanera R."/>
            <person name="Culley D."/>
            <person name="Daum C."/>
            <person name="Ezra D."/>
            <person name="Gonzalez J."/>
            <person name="Henrissat B."/>
            <person name="Kuo A."/>
            <person name="Liang C."/>
            <person name="Lipzen A."/>
            <person name="Lutzoni F."/>
            <person name="Magnuson J."/>
            <person name="Mondo S."/>
            <person name="Nolan M."/>
            <person name="Ohm R."/>
            <person name="Pangilinan J."/>
            <person name="Park H.-J."/>
            <person name="Ramirez L."/>
            <person name="Alfaro M."/>
            <person name="Sun H."/>
            <person name="Tritt A."/>
            <person name="Yoshinaga Y."/>
            <person name="Zwiers L.-H."/>
            <person name="Turgeon B."/>
            <person name="Goodwin S."/>
            <person name="Spatafora J."/>
            <person name="Crous P."/>
            <person name="Grigoriev I."/>
        </authorList>
    </citation>
    <scope>NUCLEOTIDE SEQUENCE</scope>
    <source>
        <strain evidence="9">CBS 627.86</strain>
    </source>
</reference>
<dbReference type="InterPro" id="IPR045020">
    <property type="entry name" value="PRX_1cys"/>
</dbReference>